<gene>
    <name evidence="2" type="ORF">K503DRAFT_806195</name>
</gene>
<proteinExistence type="predicted"/>
<keyword evidence="3" id="KW-1185">Reference proteome</keyword>
<dbReference type="AlphaFoldDB" id="A0A1B7MFB3"/>
<name>A0A1B7MFB3_9AGAM</name>
<evidence type="ECO:0000313" key="2">
    <source>
        <dbReference type="EMBL" id="OAX31280.1"/>
    </source>
</evidence>
<dbReference type="EMBL" id="KV449480">
    <property type="protein sequence ID" value="OAX31280.1"/>
    <property type="molecule type" value="Genomic_DNA"/>
</dbReference>
<dbReference type="InParanoid" id="A0A1B7MFB3"/>
<sequence>MISLPALAFPCGATRVCTTRSPVVRYVQLITIELSTSTEAASKSLENFEGPHRQPDWYLWMRQISSSSNPYLQVPSPLEARFPNQENSDCPADR</sequence>
<dbReference type="Proteomes" id="UP000092154">
    <property type="component" value="Unassembled WGS sequence"/>
</dbReference>
<accession>A0A1B7MFB3</accession>
<feature type="region of interest" description="Disordered" evidence="1">
    <location>
        <begin position="75"/>
        <end position="94"/>
    </location>
</feature>
<protein>
    <submittedName>
        <fullName evidence="2">Uncharacterized protein</fullName>
    </submittedName>
</protein>
<evidence type="ECO:0000256" key="1">
    <source>
        <dbReference type="SAM" id="MobiDB-lite"/>
    </source>
</evidence>
<organism evidence="2 3">
    <name type="scientific">Rhizopogon vinicolor AM-OR11-026</name>
    <dbReference type="NCBI Taxonomy" id="1314800"/>
    <lineage>
        <taxon>Eukaryota</taxon>
        <taxon>Fungi</taxon>
        <taxon>Dikarya</taxon>
        <taxon>Basidiomycota</taxon>
        <taxon>Agaricomycotina</taxon>
        <taxon>Agaricomycetes</taxon>
        <taxon>Agaricomycetidae</taxon>
        <taxon>Boletales</taxon>
        <taxon>Suillineae</taxon>
        <taxon>Rhizopogonaceae</taxon>
        <taxon>Rhizopogon</taxon>
    </lineage>
</organism>
<evidence type="ECO:0000313" key="3">
    <source>
        <dbReference type="Proteomes" id="UP000092154"/>
    </source>
</evidence>
<reference evidence="2 3" key="1">
    <citation type="submission" date="2016-06" db="EMBL/GenBank/DDBJ databases">
        <title>Comparative genomics of the ectomycorrhizal sister species Rhizopogon vinicolor and Rhizopogon vesiculosus (Basidiomycota: Boletales) reveals a divergence of the mating type B locus.</title>
        <authorList>
            <consortium name="DOE Joint Genome Institute"/>
            <person name="Mujic A.B."/>
            <person name="Kuo A."/>
            <person name="Tritt A."/>
            <person name="Lipzen A."/>
            <person name="Chen C."/>
            <person name="Johnson J."/>
            <person name="Sharma A."/>
            <person name="Barry K."/>
            <person name="Grigoriev I.V."/>
            <person name="Spatafora J.W."/>
        </authorList>
    </citation>
    <scope>NUCLEOTIDE SEQUENCE [LARGE SCALE GENOMIC DNA]</scope>
    <source>
        <strain evidence="2 3">AM-OR11-026</strain>
    </source>
</reference>